<evidence type="ECO:0000256" key="1">
    <source>
        <dbReference type="SAM" id="Phobius"/>
    </source>
</evidence>
<keyword evidence="3" id="KW-1185">Reference proteome</keyword>
<keyword evidence="1" id="KW-0472">Membrane</keyword>
<dbReference type="Proteomes" id="UP000017246">
    <property type="component" value="Unassembled WGS sequence"/>
</dbReference>
<protein>
    <submittedName>
        <fullName evidence="2">Hypothetical transcript</fullName>
    </submittedName>
</protein>
<keyword evidence="1" id="KW-0812">Transmembrane</keyword>
<feature type="transmembrane region" description="Helical" evidence="1">
    <location>
        <begin position="48"/>
        <end position="75"/>
    </location>
</feature>
<name>A0A087VWF1_ECHMU</name>
<proteinExistence type="predicted"/>
<evidence type="ECO:0000313" key="3">
    <source>
        <dbReference type="Proteomes" id="UP000017246"/>
    </source>
</evidence>
<dbReference type="EMBL" id="LN902138">
    <property type="protein sequence ID" value="CDI96549.2"/>
    <property type="molecule type" value="Genomic_DNA"/>
</dbReference>
<dbReference type="AlphaFoldDB" id="A0A087VWF1"/>
<gene>
    <name evidence="2" type="ORF">EmuJ_000014500</name>
</gene>
<keyword evidence="1" id="KW-1133">Transmembrane helix</keyword>
<evidence type="ECO:0000313" key="2">
    <source>
        <dbReference type="EMBL" id="CDI96549.2"/>
    </source>
</evidence>
<sequence length="94" mass="10453">MRIAFTAQDLHRPTLRVASYILPPDPTLRPLSSHMSLPKSTDRGGPPLLLLILVYQISLGVAALSSSVAWFYNVYKGVKEVKKLKEAYVLESDI</sequence>
<reference evidence="2" key="2">
    <citation type="submission" date="2015-11" db="EMBL/GenBank/DDBJ databases">
        <authorList>
            <person name="Zhang Y."/>
            <person name="Guo Z."/>
        </authorList>
    </citation>
    <scope>NUCLEOTIDE SEQUENCE</scope>
</reference>
<organism evidence="2 3">
    <name type="scientific">Echinococcus multilocularis</name>
    <name type="common">Fox tapeworm</name>
    <dbReference type="NCBI Taxonomy" id="6211"/>
    <lineage>
        <taxon>Eukaryota</taxon>
        <taxon>Metazoa</taxon>
        <taxon>Spiralia</taxon>
        <taxon>Lophotrochozoa</taxon>
        <taxon>Platyhelminthes</taxon>
        <taxon>Cestoda</taxon>
        <taxon>Eucestoda</taxon>
        <taxon>Cyclophyllidea</taxon>
        <taxon>Taeniidae</taxon>
        <taxon>Echinococcus</taxon>
    </lineage>
</organism>
<reference evidence="2" key="1">
    <citation type="journal article" date="2013" name="Nature">
        <title>The genomes of four tapeworm species reveal adaptations to parasitism.</title>
        <authorList>
            <person name="Tsai I.J."/>
            <person name="Zarowiecki M."/>
            <person name="Holroyd N."/>
            <person name="Garciarrubio A."/>
            <person name="Sanchez-Flores A."/>
            <person name="Brooks K.L."/>
            <person name="Tracey A."/>
            <person name="Bobes R.J."/>
            <person name="Fragoso G."/>
            <person name="Sciutto E."/>
            <person name="Aslett M."/>
            <person name="Beasley H."/>
            <person name="Bennett H.M."/>
            <person name="Cai J."/>
            <person name="Camicia F."/>
            <person name="Clark R."/>
            <person name="Cucher M."/>
            <person name="De Silva N."/>
            <person name="Day T.A."/>
            <person name="Deplazes P."/>
            <person name="Estrada K."/>
            <person name="Fernandez C."/>
            <person name="Holland P.W."/>
            <person name="Hou J."/>
            <person name="Hu S."/>
            <person name="Huckvale T."/>
            <person name="Hung S.S."/>
            <person name="Kamenetzky L."/>
            <person name="Keane J.A."/>
            <person name="Kiss F."/>
            <person name="Koziol U."/>
            <person name="Lambert O."/>
            <person name="Liu K."/>
            <person name="Luo X."/>
            <person name="Luo Y."/>
            <person name="Macchiaroli N."/>
            <person name="Nichol S."/>
            <person name="Paps J."/>
            <person name="Parkinson J."/>
            <person name="Pouchkina-Stantcheva N."/>
            <person name="Riddiford N."/>
            <person name="Rosenzvit M."/>
            <person name="Salinas G."/>
            <person name="Wasmuth J.D."/>
            <person name="Zamanian M."/>
            <person name="Zheng Y."/>
            <person name="Cai X."/>
            <person name="Soberon X."/>
            <person name="Olson P.D."/>
            <person name="Laclette J.P."/>
            <person name="Brehm K."/>
            <person name="Berriman M."/>
            <person name="Garciarrubio A."/>
            <person name="Bobes R.J."/>
            <person name="Fragoso G."/>
            <person name="Sanchez-Flores A."/>
            <person name="Estrada K."/>
            <person name="Cevallos M.A."/>
            <person name="Morett E."/>
            <person name="Gonzalez V."/>
            <person name="Portillo T."/>
            <person name="Ochoa-Leyva A."/>
            <person name="Jose M.V."/>
            <person name="Sciutto E."/>
            <person name="Landa A."/>
            <person name="Jimenez L."/>
            <person name="Valdes V."/>
            <person name="Carrero J.C."/>
            <person name="Larralde C."/>
            <person name="Morales-Montor J."/>
            <person name="Limon-Lason J."/>
            <person name="Soberon X."/>
            <person name="Laclette J.P."/>
        </authorList>
    </citation>
    <scope>NUCLEOTIDE SEQUENCE [LARGE SCALE GENOMIC DNA]</scope>
</reference>
<accession>A0A087VWF1</accession>